<accession>A0ABP1MZZ7</accession>
<dbReference type="PROSITE" id="PS50222">
    <property type="entry name" value="EF_HAND_2"/>
    <property type="match status" value="1"/>
</dbReference>
<organism evidence="2 3">
    <name type="scientific">Xylocopa violacea</name>
    <name type="common">Violet carpenter bee</name>
    <name type="synonym">Apis violacea</name>
    <dbReference type="NCBI Taxonomy" id="135666"/>
    <lineage>
        <taxon>Eukaryota</taxon>
        <taxon>Metazoa</taxon>
        <taxon>Ecdysozoa</taxon>
        <taxon>Arthropoda</taxon>
        <taxon>Hexapoda</taxon>
        <taxon>Insecta</taxon>
        <taxon>Pterygota</taxon>
        <taxon>Neoptera</taxon>
        <taxon>Endopterygota</taxon>
        <taxon>Hymenoptera</taxon>
        <taxon>Apocrita</taxon>
        <taxon>Aculeata</taxon>
        <taxon>Apoidea</taxon>
        <taxon>Anthophila</taxon>
        <taxon>Apidae</taxon>
        <taxon>Xylocopa</taxon>
        <taxon>Xylocopa</taxon>
    </lineage>
</organism>
<comment type="caution">
    <text evidence="2">The sequence shown here is derived from an EMBL/GenBank/DDBJ whole genome shotgun (WGS) entry which is preliminary data.</text>
</comment>
<name>A0ABP1MZZ7_XYLVO</name>
<dbReference type="Gene3D" id="1.10.238.10">
    <property type="entry name" value="EF-hand"/>
    <property type="match status" value="1"/>
</dbReference>
<dbReference type="SUPFAM" id="SSF47473">
    <property type="entry name" value="EF-hand"/>
    <property type="match status" value="1"/>
</dbReference>
<dbReference type="EMBL" id="CAXAJV020001281">
    <property type="protein sequence ID" value="CAL7934286.1"/>
    <property type="molecule type" value="Genomic_DNA"/>
</dbReference>
<gene>
    <name evidence="2" type="ORF">XYLVIOL_LOCUS931</name>
</gene>
<proteinExistence type="predicted"/>
<protein>
    <recommendedName>
        <fullName evidence="1">EF-hand domain-containing protein</fullName>
    </recommendedName>
</protein>
<dbReference type="Proteomes" id="UP001642520">
    <property type="component" value="Unassembled WGS sequence"/>
</dbReference>
<reference evidence="2 3" key="1">
    <citation type="submission" date="2024-08" db="EMBL/GenBank/DDBJ databases">
        <authorList>
            <person name="Will J Nash"/>
            <person name="Angela Man"/>
            <person name="Seanna McTaggart"/>
            <person name="Kendall Baker"/>
            <person name="Tom Barker"/>
            <person name="Leah Catchpole"/>
            <person name="Alex Durrant"/>
            <person name="Karim Gharbi"/>
            <person name="Naomi Irish"/>
            <person name="Gemy Kaithakottil"/>
            <person name="Debby Ku"/>
            <person name="Aaliyah Providence"/>
            <person name="Felix Shaw"/>
            <person name="David Swarbreck"/>
            <person name="Chris Watkins"/>
            <person name="Ann M. McCartney"/>
            <person name="Giulio Formenti"/>
            <person name="Alice Mouton"/>
            <person name="Noel Vella"/>
            <person name="Bjorn M von Reumont"/>
            <person name="Adriana Vella"/>
            <person name="Wilfried Haerty"/>
        </authorList>
    </citation>
    <scope>NUCLEOTIDE SEQUENCE [LARGE SCALE GENOMIC DNA]</scope>
</reference>
<evidence type="ECO:0000259" key="1">
    <source>
        <dbReference type="PROSITE" id="PS50222"/>
    </source>
</evidence>
<feature type="domain" description="EF-hand" evidence="1">
    <location>
        <begin position="153"/>
        <end position="185"/>
    </location>
</feature>
<evidence type="ECO:0000313" key="3">
    <source>
        <dbReference type="Proteomes" id="UP001642520"/>
    </source>
</evidence>
<dbReference type="InterPro" id="IPR011992">
    <property type="entry name" value="EF-hand-dom_pair"/>
</dbReference>
<evidence type="ECO:0000313" key="2">
    <source>
        <dbReference type="EMBL" id="CAL7934286.1"/>
    </source>
</evidence>
<keyword evidence="3" id="KW-1185">Reference proteome</keyword>
<dbReference type="InterPro" id="IPR002048">
    <property type="entry name" value="EF_hand_dom"/>
</dbReference>
<sequence length="185" mass="21394">MEVAEESFLIAGTIRRARDTAPNHFKDRARMAFDYADVESKRSLNKREYKVAMTAVFGCCPDKAEVKQVFQSTDEVSYDEFELWVSKKCVASNMHVNAEVLFTLLDKDCRYLLIYSNNRANKFDKRQQAAFLDKGYLILDDFYSASKSVNLKLPSSVWQTVFKRLDHYGRGYIGLDEFLRILPVA</sequence>